<dbReference type="EC" id="3.2.1.21" evidence="3"/>
<dbReference type="PANTHER" id="PTHR42715">
    <property type="entry name" value="BETA-GLUCOSIDASE"/>
    <property type="match status" value="1"/>
</dbReference>
<evidence type="ECO:0000313" key="9">
    <source>
        <dbReference type="Proteomes" id="UP001642482"/>
    </source>
</evidence>
<evidence type="ECO:0000256" key="3">
    <source>
        <dbReference type="ARBA" id="ARBA00012744"/>
    </source>
</evidence>
<dbReference type="Proteomes" id="UP001642482">
    <property type="component" value="Unassembled WGS sequence"/>
</dbReference>
<keyword evidence="5" id="KW-0119">Carbohydrate metabolism</keyword>
<dbReference type="SUPFAM" id="SSF56988">
    <property type="entry name" value="Anthrax protective antigen"/>
    <property type="match status" value="1"/>
</dbReference>
<dbReference type="InterPro" id="IPR036962">
    <property type="entry name" value="Glyco_hydro_3_N_sf"/>
</dbReference>
<dbReference type="InterPro" id="IPR013783">
    <property type="entry name" value="Ig-like_fold"/>
</dbReference>
<dbReference type="PANTHER" id="PTHR42715:SF3">
    <property type="entry name" value="BETA-GLUCOSIDASE B-RELATED"/>
    <property type="match status" value="1"/>
</dbReference>
<evidence type="ECO:0000256" key="1">
    <source>
        <dbReference type="ARBA" id="ARBA00000448"/>
    </source>
</evidence>
<gene>
    <name evidence="8" type="ORF">SEUCBS140593_006016</name>
</gene>
<protein>
    <recommendedName>
        <fullName evidence="3">beta-glucosidase</fullName>
        <ecNumber evidence="3">3.2.1.21</ecNumber>
    </recommendedName>
</protein>
<dbReference type="PROSITE" id="PS51820">
    <property type="entry name" value="PA14"/>
    <property type="match status" value="1"/>
</dbReference>
<comment type="catalytic activity">
    <reaction evidence="1">
        <text>Hydrolysis of terminal, non-reducing beta-D-glucosyl residues with release of beta-D-glucose.</text>
        <dbReference type="EC" id="3.2.1.21"/>
    </reaction>
</comment>
<dbReference type="InterPro" id="IPR026891">
    <property type="entry name" value="Fn3-like"/>
</dbReference>
<dbReference type="Gene3D" id="3.20.20.300">
    <property type="entry name" value="Glycoside hydrolase, family 3, N-terminal domain"/>
    <property type="match status" value="1"/>
</dbReference>
<dbReference type="InterPro" id="IPR037524">
    <property type="entry name" value="PA14/GLEYA"/>
</dbReference>
<dbReference type="InterPro" id="IPR036881">
    <property type="entry name" value="Glyco_hydro_3_C_sf"/>
</dbReference>
<dbReference type="EMBL" id="CAWUHD010000062">
    <property type="protein sequence ID" value="CAK7225772.1"/>
    <property type="molecule type" value="Genomic_DNA"/>
</dbReference>
<evidence type="ECO:0000256" key="4">
    <source>
        <dbReference type="ARBA" id="ARBA00022801"/>
    </source>
</evidence>
<proteinExistence type="inferred from homology"/>
<sequence>MPGPPARRTLQTVQKLVDSGGVDVKEIDARVLTLLKLLRRTGKFTDRKESVPERAIRRPEHDRLIREAGSEGIVLLKNAGEILPLRKELVKKIAILGPLAKHASAHGGGSASLNSHYTINPFDALTERLDGAELTYSQGAHIFRAYPSLAAGLSTRDNKSGFLGEFFKTLDMSDEPFHTESYSAGMFMNVMKTEVTGAKAGRFTASFIPEKSGNHYLSFAGGGATKFFINGELIGETGPAKDIAAFFFGCEEGHKVRHDFKAGETYDIVLDTIISPVANSDLSLFEDQVCGYIGFVSEQEMDANLLSEAVELAKRADVAICFVGNTSQWETEGVDKASMTLPAHGSQDKLVAAVSQVNPNTIVVLTTGSAVELPWLDQASAVLQAFYAGQETGNSIVDVLLGEVNPGGRLPFSWPRKYEHTGCYGNFGLDSFESRKIEYVEGVNVGYRHFDALYGTDREVMFPFGYGLSYTSFDVGGTELSGSLSGDDANAEVSVTVAVRNTGAMAGSQVIQVYLAPPQGGTNGRPAKSLAAFGKLHLAPREQRDLHLSFKRDAAAFWAKDGIWRVESGEHKVLVSTSSNPADVKAELSLNVASGFNFEA</sequence>
<comment type="caution">
    <text evidence="8">The sequence shown here is derived from an EMBL/GenBank/DDBJ whole genome shotgun (WGS) entry which is preliminary data.</text>
</comment>
<feature type="domain" description="PA14" evidence="7">
    <location>
        <begin position="157"/>
        <end position="300"/>
    </location>
</feature>
<keyword evidence="6" id="KW-0326">Glycosidase</keyword>
<dbReference type="Pfam" id="PF14310">
    <property type="entry name" value="Fn3-like"/>
    <property type="match status" value="1"/>
</dbReference>
<evidence type="ECO:0000313" key="8">
    <source>
        <dbReference type="EMBL" id="CAK7225772.1"/>
    </source>
</evidence>
<keyword evidence="4" id="KW-0378">Hydrolase</keyword>
<dbReference type="Gene3D" id="2.60.120.260">
    <property type="entry name" value="Galactose-binding domain-like"/>
    <property type="match status" value="1"/>
</dbReference>
<dbReference type="Gene3D" id="2.60.40.10">
    <property type="entry name" value="Immunoglobulins"/>
    <property type="match status" value="1"/>
</dbReference>
<dbReference type="SMART" id="SM01217">
    <property type="entry name" value="Fn3_like"/>
    <property type="match status" value="1"/>
</dbReference>
<name>A0ABP0C192_9PEZI</name>
<dbReference type="Pfam" id="PF01915">
    <property type="entry name" value="Glyco_hydro_3_C"/>
    <property type="match status" value="1"/>
</dbReference>
<reference evidence="8 9" key="1">
    <citation type="submission" date="2024-01" db="EMBL/GenBank/DDBJ databases">
        <authorList>
            <person name="Allen C."/>
            <person name="Tagirdzhanova G."/>
        </authorList>
    </citation>
    <scope>NUCLEOTIDE SEQUENCE [LARGE SCALE GENOMIC DNA]</scope>
</reference>
<dbReference type="InterPro" id="IPR050288">
    <property type="entry name" value="Cellulose_deg_GH3"/>
</dbReference>
<comment type="similarity">
    <text evidence="2">Belongs to the glycosyl hydrolase 3 family.</text>
</comment>
<keyword evidence="9" id="KW-1185">Reference proteome</keyword>
<accession>A0ABP0C192</accession>
<evidence type="ECO:0000256" key="5">
    <source>
        <dbReference type="ARBA" id="ARBA00023277"/>
    </source>
</evidence>
<evidence type="ECO:0000259" key="7">
    <source>
        <dbReference type="PROSITE" id="PS51820"/>
    </source>
</evidence>
<dbReference type="SUPFAM" id="SSF52279">
    <property type="entry name" value="Beta-D-glucan exohydrolase, C-terminal domain"/>
    <property type="match status" value="1"/>
</dbReference>
<dbReference type="Gene3D" id="3.40.50.1700">
    <property type="entry name" value="Glycoside hydrolase family 3 C-terminal domain"/>
    <property type="match status" value="1"/>
</dbReference>
<evidence type="ECO:0000256" key="2">
    <source>
        <dbReference type="ARBA" id="ARBA00005336"/>
    </source>
</evidence>
<dbReference type="InterPro" id="IPR002772">
    <property type="entry name" value="Glyco_hydro_3_C"/>
</dbReference>
<organism evidence="8 9">
    <name type="scientific">Sporothrix eucalyptigena</name>
    <dbReference type="NCBI Taxonomy" id="1812306"/>
    <lineage>
        <taxon>Eukaryota</taxon>
        <taxon>Fungi</taxon>
        <taxon>Dikarya</taxon>
        <taxon>Ascomycota</taxon>
        <taxon>Pezizomycotina</taxon>
        <taxon>Sordariomycetes</taxon>
        <taxon>Sordariomycetidae</taxon>
        <taxon>Ophiostomatales</taxon>
        <taxon>Ophiostomataceae</taxon>
        <taxon>Sporothrix</taxon>
    </lineage>
</organism>
<evidence type="ECO:0000256" key="6">
    <source>
        <dbReference type="ARBA" id="ARBA00023295"/>
    </source>
</evidence>